<dbReference type="AlphaFoldDB" id="A0A212JY65"/>
<dbReference type="InterPro" id="IPR023213">
    <property type="entry name" value="CAT-like_dom_sf"/>
</dbReference>
<accession>A0A212JY65</accession>
<evidence type="ECO:0000259" key="4">
    <source>
        <dbReference type="Pfam" id="PF00198"/>
    </source>
</evidence>
<gene>
    <name evidence="5" type="ORF">KL86DPRO_20293</name>
</gene>
<dbReference type="InterPro" id="IPR001078">
    <property type="entry name" value="2-oxoacid_DH_actylTfrase"/>
</dbReference>
<keyword evidence="2 5" id="KW-0808">Transferase</keyword>
<reference evidence="5" key="1">
    <citation type="submission" date="2016-04" db="EMBL/GenBank/DDBJ databases">
        <authorList>
            <person name="Evans L.H."/>
            <person name="Alamgir A."/>
            <person name="Owens N."/>
            <person name="Weber N.D."/>
            <person name="Virtaneva K."/>
            <person name="Barbian K."/>
            <person name="Babar A."/>
            <person name="Rosenke K."/>
        </authorList>
    </citation>
    <scope>NUCLEOTIDE SEQUENCE</scope>
    <source>
        <strain evidence="5">86</strain>
    </source>
</reference>
<evidence type="ECO:0000256" key="1">
    <source>
        <dbReference type="ARBA" id="ARBA00001938"/>
    </source>
</evidence>
<evidence type="ECO:0000256" key="2">
    <source>
        <dbReference type="ARBA" id="ARBA00022679"/>
    </source>
</evidence>
<keyword evidence="3 5" id="KW-0012">Acyltransferase</keyword>
<dbReference type="GO" id="GO:0016407">
    <property type="term" value="F:acetyltransferase activity"/>
    <property type="evidence" value="ECO:0007669"/>
    <property type="project" value="TreeGrafter"/>
</dbReference>
<dbReference type="EC" id="2.3.1.61" evidence="5"/>
<dbReference type="GO" id="GO:0031405">
    <property type="term" value="F:lipoic acid binding"/>
    <property type="evidence" value="ECO:0007669"/>
    <property type="project" value="TreeGrafter"/>
</dbReference>
<evidence type="ECO:0000313" key="5">
    <source>
        <dbReference type="EMBL" id="SBW04302.1"/>
    </source>
</evidence>
<feature type="domain" description="2-oxoacid dehydrogenase acyltransferase catalytic" evidence="4">
    <location>
        <begin position="8"/>
        <end position="228"/>
    </location>
</feature>
<protein>
    <submittedName>
        <fullName evidence="5">Putative Dihydrolipoyllysine-residue succinyltransferase</fullName>
        <ecNumber evidence="5">2.3.1.61</ecNumber>
    </submittedName>
</protein>
<dbReference type="PANTHER" id="PTHR43178:SF5">
    <property type="entry name" value="LIPOAMIDE ACYLTRANSFERASE COMPONENT OF BRANCHED-CHAIN ALPHA-KETO ACID DEHYDROGENASE COMPLEX, MITOCHONDRIAL"/>
    <property type="match status" value="1"/>
</dbReference>
<dbReference type="Gene3D" id="3.30.559.10">
    <property type="entry name" value="Chloramphenicol acetyltransferase-like domain"/>
    <property type="match status" value="1"/>
</dbReference>
<dbReference type="InterPro" id="IPR050743">
    <property type="entry name" value="2-oxoacid_DH_E2_comp"/>
</dbReference>
<dbReference type="Pfam" id="PF00198">
    <property type="entry name" value="2-oxoacid_dh"/>
    <property type="match status" value="1"/>
</dbReference>
<evidence type="ECO:0000256" key="3">
    <source>
        <dbReference type="ARBA" id="ARBA00023315"/>
    </source>
</evidence>
<dbReference type="PANTHER" id="PTHR43178">
    <property type="entry name" value="DIHYDROLIPOAMIDE ACETYLTRANSFERASE COMPONENT OF PYRUVATE DEHYDROGENASE COMPLEX"/>
    <property type="match status" value="1"/>
</dbReference>
<dbReference type="GO" id="GO:0004149">
    <property type="term" value="F:dihydrolipoyllysine-residue succinyltransferase activity"/>
    <property type="evidence" value="ECO:0007669"/>
    <property type="project" value="UniProtKB-EC"/>
</dbReference>
<proteinExistence type="predicted"/>
<dbReference type="GO" id="GO:0005737">
    <property type="term" value="C:cytoplasm"/>
    <property type="evidence" value="ECO:0007669"/>
    <property type="project" value="TreeGrafter"/>
</dbReference>
<name>A0A212JY65_9DELT</name>
<dbReference type="EMBL" id="FLUQ01000002">
    <property type="protein sequence ID" value="SBW04302.1"/>
    <property type="molecule type" value="Genomic_DNA"/>
</dbReference>
<comment type="cofactor">
    <cofactor evidence="1">
        <name>(R)-lipoate</name>
        <dbReference type="ChEBI" id="CHEBI:83088"/>
    </cofactor>
</comment>
<sequence length="229" mass="25261">MMELEIAKRTKLRGAAKFAGEKLLEGALGFGQAMQALEVDMTAIGELREEYKGRGLKLSSTAVYVKAVAMAMREHPEMNSRLEGEELVQYKNCNAGIAVDTPKGLYVVVLRDVQDKSLDAVNEGVGELLERTRAGKLTLDDFKGGTFTVSNMAMLDVDFFTSLVNNFETAIYGFGRVKKRPVVVEDDRIVVKPMSYVMININHTATTGVPANRMLKTLADILENPGKFF</sequence>
<organism evidence="5">
    <name type="scientific">uncultured delta proteobacterium</name>
    <dbReference type="NCBI Taxonomy" id="34034"/>
    <lineage>
        <taxon>Bacteria</taxon>
        <taxon>Deltaproteobacteria</taxon>
        <taxon>environmental samples</taxon>
    </lineage>
</organism>
<dbReference type="SUPFAM" id="SSF52777">
    <property type="entry name" value="CoA-dependent acyltransferases"/>
    <property type="match status" value="1"/>
</dbReference>